<comment type="caution">
    <text evidence="1">The sequence shown here is derived from an EMBL/GenBank/DDBJ whole genome shotgun (WGS) entry which is preliminary data.</text>
</comment>
<evidence type="ECO:0000313" key="1">
    <source>
        <dbReference type="EMBL" id="KAI0035858.1"/>
    </source>
</evidence>
<keyword evidence="2" id="KW-1185">Reference proteome</keyword>
<protein>
    <submittedName>
        <fullName evidence="1">Cortical protein marker for cell polarity-domain-containing protein</fullName>
    </submittedName>
</protein>
<evidence type="ECO:0000313" key="2">
    <source>
        <dbReference type="Proteomes" id="UP000814128"/>
    </source>
</evidence>
<dbReference type="EMBL" id="MU273478">
    <property type="protein sequence ID" value="KAI0035858.1"/>
    <property type="molecule type" value="Genomic_DNA"/>
</dbReference>
<proteinExistence type="predicted"/>
<sequence>MGSVALAGAFAGMGLFDNTSALTFDPSQTTVFARADDGSLSPLGATNQGGSVLASCTLGNTVYLAGSFSSINGTSASNVVSYDPAKSAFAALPSNGPNGPVHALFCDSSRNQVWAGGAFSSPGSAVAVYDTKANSWSAAPFGGLSGAAAEVLSITTNTSASSLFFAGSFLTSFGGNGTVLNNTNNPNVPFSAGATPFSSSLVPIPLQNASIQGAPSSSQSGFSNIQNILCPSGSDGAGSTWFAADGNTAVITARAFEFISASGVRLGNTFLSRSTTTFSVASIPDNAVRTLHYVDPATKQNLTCSDACPLSTDSSVLYQDFTFDSELSLTGVQVTLSGWTGAGPGLHILQLLSSGAFASAVPSQNAVSCFAPAASNTSHTGAWTELVVNTNIAATQQSVLVANVPVGQAPSQSPTVTWQPYVSASGQYEVRLLVPGCTELQDCAARTSVKVTVFPGAGQNPTITTVDQTNTADASPVIFTGPVVPSSPNFVTTITMTIADNPTGSGSGGNYQLVADRVQLVLQAASTNGSSTTGANSTTTSGRTSFGFFEWPLSSSSSVNAQTSLPNSTETAADAIGIGLASALGSNAAGTQDAVTAVVHHASGTIVFGGSFSLSSPSSANIAVLKNNGQLAAVSAGGLNGNVTAFALSGDKLFVGGAFTDTVVGSGSGAGALSHVAVYDVVQDSWSALQAGVDGPVSSLLLVGNKLVLAGNFSTLLDVAGSSAGQRSPGLAVWDIAAGAWDNAGGLVVGAMEFVGNSSASAGAGGQIVAGKASASMRFGASGLVMVSNGQDGAPVVTPMGVLLDDGDGVVGANTTATATRRRRAIPKRVGPSAWVSSFRPRLTLFSRQSAPLALPALPSPAPATAPAVFAATFWTNTTSGDEVIVLGGNFTFASGRAAGVALYDPSSATLRALAGEQPNGTVHALLVSGEQLFVGGEFTLAGVSVNGFAVYDLGTQSWETGIQPLVPAAGSSVLVRSLTTSSARGGTVVVAGRFASAGGLACNGICFVDAGNKQWNAVGQGVLGEVAGVDYVGDNQEVLVVAGSLALSGASSATNVLQYAFANNSWAAVGDAQNVPGLVTAITVNDRNASSIFAAGRTSDGTSSFLSFFNGAIWSTVGSTLGSSNISQLAMVPLQDTHAANGIVQQDRMLMVSGALEDSSFGSAAAALFDGASLLPYVMAADATGAASSVSGLFHSLASFSFAQRHLLATGIVILISIAIAAGVVFLLVLIGVLWTLLARRDDALGKLADDASDDDASAQHRPSSLLAHINAATRTTILGAEGGALHPPSSDEAAATHTDEGKDPFAGPDASNWLRAETPAEAMAGMMAGEDEEPGRQAHARYSFDGAGDGELPLSVGQELEVLDDHDHSWWYARDIRTGREGVVPAAYLY</sequence>
<accession>A0ACB8QWG1</accession>
<reference evidence="1" key="1">
    <citation type="submission" date="2021-02" db="EMBL/GenBank/DDBJ databases">
        <authorList>
            <consortium name="DOE Joint Genome Institute"/>
            <person name="Ahrendt S."/>
            <person name="Looney B.P."/>
            <person name="Miyauchi S."/>
            <person name="Morin E."/>
            <person name="Drula E."/>
            <person name="Courty P.E."/>
            <person name="Chicoki N."/>
            <person name="Fauchery L."/>
            <person name="Kohler A."/>
            <person name="Kuo A."/>
            <person name="Labutti K."/>
            <person name="Pangilinan J."/>
            <person name="Lipzen A."/>
            <person name="Riley R."/>
            <person name="Andreopoulos W."/>
            <person name="He G."/>
            <person name="Johnson J."/>
            <person name="Barry K.W."/>
            <person name="Grigoriev I.V."/>
            <person name="Nagy L."/>
            <person name="Hibbett D."/>
            <person name="Henrissat B."/>
            <person name="Matheny P.B."/>
            <person name="Labbe J."/>
            <person name="Martin F."/>
        </authorList>
    </citation>
    <scope>NUCLEOTIDE SEQUENCE</scope>
    <source>
        <strain evidence="1">EC-137</strain>
    </source>
</reference>
<gene>
    <name evidence="1" type="ORF">K488DRAFT_42341</name>
</gene>
<dbReference type="Proteomes" id="UP000814128">
    <property type="component" value="Unassembled WGS sequence"/>
</dbReference>
<name>A0ACB8QWG1_9AGAM</name>
<reference evidence="1" key="2">
    <citation type="journal article" date="2022" name="New Phytol.">
        <title>Evolutionary transition to the ectomycorrhizal habit in the genomes of a hyperdiverse lineage of mushroom-forming fungi.</title>
        <authorList>
            <person name="Looney B."/>
            <person name="Miyauchi S."/>
            <person name="Morin E."/>
            <person name="Drula E."/>
            <person name="Courty P.E."/>
            <person name="Kohler A."/>
            <person name="Kuo A."/>
            <person name="LaButti K."/>
            <person name="Pangilinan J."/>
            <person name="Lipzen A."/>
            <person name="Riley R."/>
            <person name="Andreopoulos W."/>
            <person name="He G."/>
            <person name="Johnson J."/>
            <person name="Nolan M."/>
            <person name="Tritt A."/>
            <person name="Barry K.W."/>
            <person name="Grigoriev I.V."/>
            <person name="Nagy L.G."/>
            <person name="Hibbett D."/>
            <person name="Henrissat B."/>
            <person name="Matheny P.B."/>
            <person name="Labbe J."/>
            <person name="Martin F.M."/>
        </authorList>
    </citation>
    <scope>NUCLEOTIDE SEQUENCE</scope>
    <source>
        <strain evidence="1">EC-137</strain>
    </source>
</reference>
<organism evidence="1 2">
    <name type="scientific">Vararia minispora EC-137</name>
    <dbReference type="NCBI Taxonomy" id="1314806"/>
    <lineage>
        <taxon>Eukaryota</taxon>
        <taxon>Fungi</taxon>
        <taxon>Dikarya</taxon>
        <taxon>Basidiomycota</taxon>
        <taxon>Agaricomycotina</taxon>
        <taxon>Agaricomycetes</taxon>
        <taxon>Russulales</taxon>
        <taxon>Lachnocladiaceae</taxon>
        <taxon>Vararia</taxon>
    </lineage>
</organism>